<dbReference type="RefSeq" id="WP_192557131.1">
    <property type="nucleotide sequence ID" value="NZ_JACZZA010000012.1"/>
</dbReference>
<dbReference type="Proteomes" id="UP000651010">
    <property type="component" value="Unassembled WGS sequence"/>
</dbReference>
<dbReference type="NCBIfam" id="TIGR04111">
    <property type="entry name" value="BcepMu_gp16"/>
    <property type="match status" value="1"/>
</dbReference>
<evidence type="ECO:0000313" key="2">
    <source>
        <dbReference type="EMBL" id="MBE1162300.1"/>
    </source>
</evidence>
<protein>
    <recommendedName>
        <fullName evidence="4">DNA-binding protein</fullName>
    </recommendedName>
</protein>
<reference evidence="2 3" key="1">
    <citation type="submission" date="2020-09" db="EMBL/GenBank/DDBJ databases">
        <title>Dyella sp. 7MK23 isolated from forest soil.</title>
        <authorList>
            <person name="Fu J."/>
        </authorList>
    </citation>
    <scope>NUCLEOTIDE SEQUENCE [LARGE SCALE GENOMIC DNA]</scope>
    <source>
        <strain evidence="2 3">7MK23</strain>
    </source>
</reference>
<evidence type="ECO:0008006" key="4">
    <source>
        <dbReference type="Google" id="ProtNLM"/>
    </source>
</evidence>
<dbReference type="EMBL" id="JACZZA010000012">
    <property type="protein sequence ID" value="MBE1162300.1"/>
    <property type="molecule type" value="Genomic_DNA"/>
</dbReference>
<dbReference type="InterPro" id="IPR026365">
    <property type="entry name" value="BcepMu_gp16"/>
</dbReference>
<organism evidence="2 3">
    <name type="scientific">Dyella acidiphila</name>
    <dbReference type="NCBI Taxonomy" id="2775866"/>
    <lineage>
        <taxon>Bacteria</taxon>
        <taxon>Pseudomonadati</taxon>
        <taxon>Pseudomonadota</taxon>
        <taxon>Gammaproteobacteria</taxon>
        <taxon>Lysobacterales</taxon>
        <taxon>Rhodanobacteraceae</taxon>
        <taxon>Dyella</taxon>
    </lineage>
</organism>
<gene>
    <name evidence="2" type="ORF">IGX34_18085</name>
</gene>
<evidence type="ECO:0000256" key="1">
    <source>
        <dbReference type="SAM" id="MobiDB-lite"/>
    </source>
</evidence>
<comment type="caution">
    <text evidence="2">The sequence shown here is derived from an EMBL/GenBank/DDBJ whole genome shotgun (WGS) entry which is preliminary data.</text>
</comment>
<sequence length="84" mass="9031">MTDWAREHGYPRQAVYAVLSGRSRCTRGRGHQIAIALGMKADASLGFGLKGRQQGRRPVNTNGPLLTEAGPLVVSSTLEKEVSP</sequence>
<name>A0ABR9GE30_9GAMM</name>
<accession>A0ABR9GE30</accession>
<proteinExistence type="predicted"/>
<evidence type="ECO:0000313" key="3">
    <source>
        <dbReference type="Proteomes" id="UP000651010"/>
    </source>
</evidence>
<keyword evidence="3" id="KW-1185">Reference proteome</keyword>
<feature type="region of interest" description="Disordered" evidence="1">
    <location>
        <begin position="49"/>
        <end position="68"/>
    </location>
</feature>